<dbReference type="HOGENOM" id="CLU_2241383_0_0_1"/>
<dbReference type="PaxDb" id="4113-PGSC0003DMT400026594"/>
<keyword evidence="2" id="KW-1185">Reference proteome</keyword>
<reference evidence="2" key="1">
    <citation type="journal article" date="2011" name="Nature">
        <title>Genome sequence and analysis of the tuber crop potato.</title>
        <authorList>
            <consortium name="The Potato Genome Sequencing Consortium"/>
        </authorList>
    </citation>
    <scope>NUCLEOTIDE SEQUENCE [LARGE SCALE GENOMIC DNA]</scope>
    <source>
        <strain evidence="2">cv. DM1-3 516 R44</strain>
    </source>
</reference>
<evidence type="ECO:0000313" key="1">
    <source>
        <dbReference type="EnsemblPlants" id="PGSC0003DMT400026594"/>
    </source>
</evidence>
<dbReference type="AlphaFoldDB" id="M1ANE7"/>
<proteinExistence type="predicted"/>
<name>M1ANE7_SOLTU</name>
<reference evidence="1" key="2">
    <citation type="submission" date="2015-06" db="UniProtKB">
        <authorList>
            <consortium name="EnsemblPlants"/>
        </authorList>
    </citation>
    <scope>IDENTIFICATION</scope>
    <source>
        <strain evidence="1">DM1-3 516 R44</strain>
    </source>
</reference>
<dbReference type="Proteomes" id="UP000011115">
    <property type="component" value="Unassembled WGS sequence"/>
</dbReference>
<accession>M1ANE7</accession>
<sequence>MIMNARCCSGLIGLDLSHGSTWFCFSHLLSEVRQRVPIAPLRVWGVTILVSERRRVLGNLQAVSGRILIIRIPVTRRTTTVHMLNVAAGEGTSRVQPNETDPLED</sequence>
<evidence type="ECO:0000313" key="2">
    <source>
        <dbReference type="Proteomes" id="UP000011115"/>
    </source>
</evidence>
<dbReference type="InParanoid" id="M1ANE7"/>
<dbReference type="EnsemblPlants" id="PGSC0003DMT400026594">
    <property type="protein sequence ID" value="PGSC0003DMT400026594"/>
    <property type="gene ID" value="PGSC0003DMG400010272"/>
</dbReference>
<dbReference type="Gramene" id="PGSC0003DMT400026594">
    <property type="protein sequence ID" value="PGSC0003DMT400026594"/>
    <property type="gene ID" value="PGSC0003DMG400010272"/>
</dbReference>
<organism evidence="1 2">
    <name type="scientific">Solanum tuberosum</name>
    <name type="common">Potato</name>
    <dbReference type="NCBI Taxonomy" id="4113"/>
    <lineage>
        <taxon>Eukaryota</taxon>
        <taxon>Viridiplantae</taxon>
        <taxon>Streptophyta</taxon>
        <taxon>Embryophyta</taxon>
        <taxon>Tracheophyta</taxon>
        <taxon>Spermatophyta</taxon>
        <taxon>Magnoliopsida</taxon>
        <taxon>eudicotyledons</taxon>
        <taxon>Gunneridae</taxon>
        <taxon>Pentapetalae</taxon>
        <taxon>asterids</taxon>
        <taxon>lamiids</taxon>
        <taxon>Solanales</taxon>
        <taxon>Solanaceae</taxon>
        <taxon>Solanoideae</taxon>
        <taxon>Solaneae</taxon>
        <taxon>Solanum</taxon>
    </lineage>
</organism>
<protein>
    <submittedName>
        <fullName evidence="1">Uncharacterized protein</fullName>
    </submittedName>
</protein>